<accession>A0A8B4VUE9</accession>
<evidence type="ECO:0000313" key="2">
    <source>
        <dbReference type="Proteomes" id="UP000258253"/>
    </source>
</evidence>
<reference evidence="1 2" key="1">
    <citation type="submission" date="2018-08" db="EMBL/GenBank/DDBJ databases">
        <authorList>
            <consortium name="Pathogen Informatics"/>
        </authorList>
    </citation>
    <scope>NUCLEOTIDE SEQUENCE [LARGE SCALE GENOMIC DNA]</scope>
    <source>
        <strain evidence="1 2">EuSCAPE_HU047</strain>
    </source>
</reference>
<evidence type="ECO:0000313" key="1">
    <source>
        <dbReference type="EMBL" id="SYR49159.1"/>
    </source>
</evidence>
<dbReference type="AlphaFoldDB" id="A0A8B4VUE9"/>
<gene>
    <name evidence="1" type="ORF">SAMEA3538828_05311</name>
</gene>
<organism evidence="1 2">
    <name type="scientific">Klebsiella pneumoniae</name>
    <dbReference type="NCBI Taxonomy" id="573"/>
    <lineage>
        <taxon>Bacteria</taxon>
        <taxon>Pseudomonadati</taxon>
        <taxon>Pseudomonadota</taxon>
        <taxon>Gammaproteobacteria</taxon>
        <taxon>Enterobacterales</taxon>
        <taxon>Enterobacteriaceae</taxon>
        <taxon>Klebsiella/Raoultella group</taxon>
        <taxon>Klebsiella</taxon>
        <taxon>Klebsiella pneumoniae complex</taxon>
    </lineage>
</organism>
<proteinExistence type="predicted"/>
<comment type="caution">
    <text evidence="1">The sequence shown here is derived from an EMBL/GenBank/DDBJ whole genome shotgun (WGS) entry which is preliminary data.</text>
</comment>
<dbReference type="Proteomes" id="UP000258253">
    <property type="component" value="Unassembled WGS sequence"/>
</dbReference>
<protein>
    <submittedName>
        <fullName evidence="1">Uncharacterized protein</fullName>
    </submittedName>
</protein>
<dbReference type="EMBL" id="ULCI01000105">
    <property type="protein sequence ID" value="SYR49159.1"/>
    <property type="molecule type" value="Genomic_DNA"/>
</dbReference>
<sequence>MIVEITIRIFIDIIKMHQGFLECIDVKNYRIAFFIRVSPFSHIALDMFTEVLPVCAHYLNAICIDFEVVATEHTHQISNITAYIFITFKFV</sequence>
<name>A0A8B4VUE9_KLEPN</name>